<feature type="transmembrane region" description="Helical" evidence="5">
    <location>
        <begin position="172"/>
        <end position="194"/>
    </location>
</feature>
<dbReference type="RefSeq" id="WP_337701877.1">
    <property type="nucleotide sequence ID" value="NZ_JBBEGM010000002.1"/>
</dbReference>
<evidence type="ECO:0000256" key="5">
    <source>
        <dbReference type="SAM" id="Phobius"/>
    </source>
</evidence>
<dbReference type="PANTHER" id="PTHR43471">
    <property type="entry name" value="ABC TRANSPORTER PERMEASE"/>
    <property type="match status" value="1"/>
</dbReference>
<dbReference type="EMBL" id="JBBEGM010000002">
    <property type="protein sequence ID" value="MEJ2861344.1"/>
    <property type="molecule type" value="Genomic_DNA"/>
</dbReference>
<sequence>MSLRPVLLIARREFASRVRGKAFVVGTLVVLVLLGAYAAVLATLASDDDTARVGVTGPAVALTGPLERAAPAQGLTLTVVPEPDVAAGEAAVRAGDLDALVGGDAARPRVFVESEPDAALERTIVAATTAVARDAYLAGRGVDPAALDAAVAESGPVVVAAEAPDPQAGQRLGLGLAGAFLLFFSIQSYGAMVAQGVVEEKASRVVEIVLSSVRPWQLLLGKVLGLGAVGLLQLVVLGGAGLAVAGAAGVLVADVGLVSTLVSVLVWYLLGFALYATVFAAAGSLVSRQEDTQSVLSPVTIFVLLGFVVGFNLLTYDARGTAITVLSLLPPFSPLFMPARIALGVAPVGQVVLAFVLTIAFTAGVLALGGRIYANSVLRTGARVSLREALGRRAPERAGDR</sequence>
<evidence type="ECO:0000256" key="1">
    <source>
        <dbReference type="ARBA" id="ARBA00004141"/>
    </source>
</evidence>
<feature type="transmembrane region" description="Helical" evidence="5">
    <location>
        <begin position="320"/>
        <end position="339"/>
    </location>
</feature>
<keyword evidence="3 5" id="KW-1133">Transmembrane helix</keyword>
<evidence type="ECO:0000259" key="6">
    <source>
        <dbReference type="Pfam" id="PF12698"/>
    </source>
</evidence>
<comment type="subcellular location">
    <subcellularLocation>
        <location evidence="1">Membrane</location>
        <topology evidence="1">Multi-pass membrane protein</topology>
    </subcellularLocation>
</comment>
<name>A0ABU8M3E1_9PSEU</name>
<feature type="transmembrane region" description="Helical" evidence="5">
    <location>
        <begin position="265"/>
        <end position="286"/>
    </location>
</feature>
<organism evidence="7 8">
    <name type="scientific">Actinomycetospora flava</name>
    <dbReference type="NCBI Taxonomy" id="3129232"/>
    <lineage>
        <taxon>Bacteria</taxon>
        <taxon>Bacillati</taxon>
        <taxon>Actinomycetota</taxon>
        <taxon>Actinomycetes</taxon>
        <taxon>Pseudonocardiales</taxon>
        <taxon>Pseudonocardiaceae</taxon>
        <taxon>Actinomycetospora</taxon>
    </lineage>
</organism>
<feature type="transmembrane region" description="Helical" evidence="5">
    <location>
        <begin position="351"/>
        <end position="374"/>
    </location>
</feature>
<accession>A0ABU8M3E1</accession>
<evidence type="ECO:0000256" key="3">
    <source>
        <dbReference type="ARBA" id="ARBA00022989"/>
    </source>
</evidence>
<dbReference type="InterPro" id="IPR013525">
    <property type="entry name" value="ABC2_TM"/>
</dbReference>
<gene>
    <name evidence="7" type="ORF">WCD58_09265</name>
</gene>
<dbReference type="Pfam" id="PF12698">
    <property type="entry name" value="ABC2_membrane_3"/>
    <property type="match status" value="1"/>
</dbReference>
<keyword evidence="2 5" id="KW-0812">Transmembrane</keyword>
<dbReference type="PANTHER" id="PTHR43471:SF3">
    <property type="entry name" value="ABC TRANSPORTER PERMEASE PROTEIN NATB"/>
    <property type="match status" value="1"/>
</dbReference>
<evidence type="ECO:0000256" key="4">
    <source>
        <dbReference type="ARBA" id="ARBA00023136"/>
    </source>
</evidence>
<proteinExistence type="predicted"/>
<feature type="domain" description="ABC-2 type transporter transmembrane" evidence="6">
    <location>
        <begin position="21"/>
        <end position="369"/>
    </location>
</feature>
<comment type="caution">
    <text evidence="7">The sequence shown here is derived from an EMBL/GenBank/DDBJ whole genome shotgun (WGS) entry which is preliminary data.</text>
</comment>
<protein>
    <submittedName>
        <fullName evidence="7">ABC transporter permease</fullName>
    </submittedName>
</protein>
<evidence type="ECO:0000313" key="7">
    <source>
        <dbReference type="EMBL" id="MEJ2861344.1"/>
    </source>
</evidence>
<evidence type="ECO:0000313" key="8">
    <source>
        <dbReference type="Proteomes" id="UP001369736"/>
    </source>
</evidence>
<evidence type="ECO:0000256" key="2">
    <source>
        <dbReference type="ARBA" id="ARBA00022692"/>
    </source>
</evidence>
<dbReference type="Proteomes" id="UP001369736">
    <property type="component" value="Unassembled WGS sequence"/>
</dbReference>
<feature type="transmembrane region" description="Helical" evidence="5">
    <location>
        <begin position="295"/>
        <end position="314"/>
    </location>
</feature>
<keyword evidence="8" id="KW-1185">Reference proteome</keyword>
<feature type="transmembrane region" description="Helical" evidence="5">
    <location>
        <begin position="223"/>
        <end position="253"/>
    </location>
</feature>
<reference evidence="7 8" key="1">
    <citation type="submission" date="2024-03" db="EMBL/GenBank/DDBJ databases">
        <title>Actinomycetospora sp. OC33-EN07, a novel actinomycete isolated from wild orchid (Aerides multiflora).</title>
        <authorList>
            <person name="Suriyachadkun C."/>
        </authorList>
    </citation>
    <scope>NUCLEOTIDE SEQUENCE [LARGE SCALE GENOMIC DNA]</scope>
    <source>
        <strain evidence="7 8">OC33-EN07</strain>
    </source>
</reference>
<keyword evidence="4 5" id="KW-0472">Membrane</keyword>